<dbReference type="Gene3D" id="3.20.170.30">
    <property type="match status" value="1"/>
</dbReference>
<keyword evidence="4" id="KW-0808">Transferase</keyword>
<protein>
    <recommendedName>
        <fullName evidence="3">2'-phosphotransferase</fullName>
        <ecNumber evidence="3">2.7.1.160</ecNumber>
    </recommendedName>
</protein>
<comment type="similarity">
    <text evidence="2">Belongs to the KptA/TPT1 family.</text>
</comment>
<dbReference type="PANTHER" id="PTHR12684:SF2">
    <property type="entry name" value="TRNA 2'-PHOSPHOTRANSFERASE 1"/>
    <property type="match status" value="1"/>
</dbReference>
<dbReference type="InterPro" id="IPR042080">
    <property type="entry name" value="RNA_2'-PTrans_N"/>
</dbReference>
<name>A0A4V3XF15_9AGAM</name>
<dbReference type="EMBL" id="SGPL01000193">
    <property type="protein sequence ID" value="THH15743.1"/>
    <property type="molecule type" value="Genomic_DNA"/>
</dbReference>
<dbReference type="Gene3D" id="1.10.10.970">
    <property type="entry name" value="RNA 2'-phosphotransferase, Tpt1/KptA family, N-terminal domain"/>
    <property type="match status" value="1"/>
</dbReference>
<dbReference type="SUPFAM" id="SSF56399">
    <property type="entry name" value="ADP-ribosylation"/>
    <property type="match status" value="1"/>
</dbReference>
<keyword evidence="5" id="KW-0520">NAD</keyword>
<dbReference type="OrthoDB" id="419694at2759"/>
<organism evidence="8 9">
    <name type="scientific">Bondarzewia mesenterica</name>
    <dbReference type="NCBI Taxonomy" id="1095465"/>
    <lineage>
        <taxon>Eukaryota</taxon>
        <taxon>Fungi</taxon>
        <taxon>Dikarya</taxon>
        <taxon>Basidiomycota</taxon>
        <taxon>Agaricomycotina</taxon>
        <taxon>Agaricomycetes</taxon>
        <taxon>Russulales</taxon>
        <taxon>Bondarzewiaceae</taxon>
        <taxon>Bondarzewia</taxon>
    </lineage>
</organism>
<sequence>MADHPKQKSKGKLRGLPKDSSEVRISKTLSWILRHGAQSEKLYMRPDGFVRVSELLATPKLRTQLDFAGLQTIVENDTKQRYTLMSGPDEAALDAGDIWWIRANQGHSMKKVKLDLKPILSSTDIPMAVHGTNENAWRSISTQGLSKMTRNHIHLAQGVPGDGVISGMRTSAQVLIYIDVQKALDAGIPFSLSDNGVVLTEGDAEGFLRPEFFGRVEDRSGRPIAGWSPVSTTAQATENITSSHVAEV</sequence>
<dbReference type="PANTHER" id="PTHR12684">
    <property type="entry name" value="PUTATIVE PHOSPHOTRANSFERASE"/>
    <property type="match status" value="1"/>
</dbReference>
<comment type="catalytic activity">
    <reaction evidence="6">
        <text>2'-phospho-[ligated tRNA] + NAD(+) = mature tRNA + ADP-alpha-D-ribose 1'',2''-cyclic phosphate + nicotinamide</text>
        <dbReference type="Rhea" id="RHEA:23324"/>
        <dbReference type="Rhea" id="RHEA-COMP:11106"/>
        <dbReference type="Rhea" id="RHEA-COMP:11107"/>
        <dbReference type="ChEBI" id="CHEBI:17154"/>
        <dbReference type="ChEBI" id="CHEBI:57540"/>
        <dbReference type="ChEBI" id="CHEBI:76596"/>
        <dbReference type="ChEBI" id="CHEBI:82883"/>
        <dbReference type="ChEBI" id="CHEBI:85027"/>
        <dbReference type="EC" id="2.7.1.160"/>
    </reaction>
</comment>
<feature type="compositionally biased region" description="Polar residues" evidence="7">
    <location>
        <begin position="229"/>
        <end position="248"/>
    </location>
</feature>
<dbReference type="EC" id="2.7.1.160" evidence="3"/>
<dbReference type="GO" id="GO:0000215">
    <property type="term" value="F:tRNA 2'-phosphotransferase activity"/>
    <property type="evidence" value="ECO:0007669"/>
    <property type="project" value="UniProtKB-EC"/>
</dbReference>
<dbReference type="InterPro" id="IPR042081">
    <property type="entry name" value="RNA_2'-PTrans_C"/>
</dbReference>
<gene>
    <name evidence="8" type="ORF">EW146_g4778</name>
</gene>
<dbReference type="AlphaFoldDB" id="A0A4V3XF15"/>
<evidence type="ECO:0000256" key="3">
    <source>
        <dbReference type="ARBA" id="ARBA00012007"/>
    </source>
</evidence>
<comment type="caution">
    <text evidence="8">The sequence shown here is derived from an EMBL/GenBank/DDBJ whole genome shotgun (WGS) entry which is preliminary data.</text>
</comment>
<dbReference type="InterPro" id="IPR002745">
    <property type="entry name" value="Ptrans_KptA/Tpt1"/>
</dbReference>
<evidence type="ECO:0000256" key="6">
    <source>
        <dbReference type="ARBA" id="ARBA00047949"/>
    </source>
</evidence>
<evidence type="ECO:0000256" key="7">
    <source>
        <dbReference type="SAM" id="MobiDB-lite"/>
    </source>
</evidence>
<evidence type="ECO:0000256" key="5">
    <source>
        <dbReference type="ARBA" id="ARBA00023027"/>
    </source>
</evidence>
<dbReference type="GO" id="GO:0006388">
    <property type="term" value="P:tRNA splicing, via endonucleolytic cleavage and ligation"/>
    <property type="evidence" value="ECO:0007669"/>
    <property type="project" value="TreeGrafter"/>
</dbReference>
<proteinExistence type="inferred from homology"/>
<accession>A0A4V3XF15</accession>
<evidence type="ECO:0000313" key="9">
    <source>
        <dbReference type="Proteomes" id="UP000310158"/>
    </source>
</evidence>
<keyword evidence="9" id="KW-1185">Reference proteome</keyword>
<evidence type="ECO:0000256" key="2">
    <source>
        <dbReference type="ARBA" id="ARBA00009836"/>
    </source>
</evidence>
<comment type="function">
    <text evidence="1">Catalyzes the last step of tRNA splicing, the transfer of the splice junction 2'-phosphate from ligated tRNA to NAD to produce ADP-ribose 1''-2'' cyclic phosphate.</text>
</comment>
<dbReference type="Proteomes" id="UP000310158">
    <property type="component" value="Unassembled WGS sequence"/>
</dbReference>
<evidence type="ECO:0000256" key="1">
    <source>
        <dbReference type="ARBA" id="ARBA00003343"/>
    </source>
</evidence>
<reference evidence="8 9" key="1">
    <citation type="submission" date="2019-02" db="EMBL/GenBank/DDBJ databases">
        <title>Genome sequencing of the rare red list fungi Bondarzewia mesenterica.</title>
        <authorList>
            <person name="Buettner E."/>
            <person name="Kellner H."/>
        </authorList>
    </citation>
    <scope>NUCLEOTIDE SEQUENCE [LARGE SCALE GENOMIC DNA]</scope>
    <source>
        <strain evidence="8 9">DSM 108281</strain>
    </source>
</reference>
<feature type="region of interest" description="Disordered" evidence="7">
    <location>
        <begin position="1"/>
        <end position="21"/>
    </location>
</feature>
<evidence type="ECO:0000256" key="4">
    <source>
        <dbReference type="ARBA" id="ARBA00022679"/>
    </source>
</evidence>
<dbReference type="Pfam" id="PF01885">
    <property type="entry name" value="PTS_2-RNA"/>
    <property type="match status" value="1"/>
</dbReference>
<feature type="region of interest" description="Disordered" evidence="7">
    <location>
        <begin position="224"/>
        <end position="248"/>
    </location>
</feature>
<evidence type="ECO:0000313" key="8">
    <source>
        <dbReference type="EMBL" id="THH15743.1"/>
    </source>
</evidence>